<reference evidence="1 2" key="1">
    <citation type="journal article" date="2020" name="Sci. Rep.">
        <title>A novel cyanobacterial geosmin producer, revising GeoA distribution and dispersion patterns in Bacteria.</title>
        <authorList>
            <person name="Churro C."/>
            <person name="Semedo-Aguiar A.P."/>
            <person name="Silva A.D."/>
            <person name="Pereira-Leal J.B."/>
            <person name="Leite R.B."/>
        </authorList>
    </citation>
    <scope>NUCLEOTIDE SEQUENCE [LARGE SCALE GENOMIC DNA]</scope>
    <source>
        <strain evidence="1 2">IPMA8</strain>
    </source>
</reference>
<protein>
    <submittedName>
        <fullName evidence="1">Uncharacterized protein</fullName>
    </submittedName>
</protein>
<evidence type="ECO:0000313" key="1">
    <source>
        <dbReference type="EMBL" id="NQE38041.1"/>
    </source>
</evidence>
<dbReference type="RefSeq" id="WP_172192532.1">
    <property type="nucleotide sequence ID" value="NZ_CAWPPK010000083.1"/>
</dbReference>
<dbReference type="Proteomes" id="UP000702425">
    <property type="component" value="Unassembled WGS sequence"/>
</dbReference>
<comment type="caution">
    <text evidence="1">The sequence shown here is derived from an EMBL/GenBank/DDBJ whole genome shotgun (WGS) entry which is preliminary data.</text>
</comment>
<accession>A0ABX2D6D6</accession>
<gene>
    <name evidence="1" type="ORF">E5S67_05823</name>
</gene>
<dbReference type="EMBL" id="SRRZ01000173">
    <property type="protein sequence ID" value="NQE38041.1"/>
    <property type="molecule type" value="Genomic_DNA"/>
</dbReference>
<keyword evidence="2" id="KW-1185">Reference proteome</keyword>
<proteinExistence type="predicted"/>
<name>A0ABX2D6D6_9CYAN</name>
<organism evidence="1 2">
    <name type="scientific">Microcoleus asticus IPMA8</name>
    <dbReference type="NCBI Taxonomy" id="2563858"/>
    <lineage>
        <taxon>Bacteria</taxon>
        <taxon>Bacillati</taxon>
        <taxon>Cyanobacteriota</taxon>
        <taxon>Cyanophyceae</taxon>
        <taxon>Oscillatoriophycideae</taxon>
        <taxon>Oscillatoriales</taxon>
        <taxon>Microcoleaceae</taxon>
        <taxon>Microcoleus</taxon>
        <taxon>Microcoleus asticus</taxon>
    </lineage>
</organism>
<sequence>MSPENIGKQVKLALSSHPESSIGVLLHPQEPKSFKSEISQCLQKLGVLHHAPMRPQDRAYNVVNRDFVIVDSWNALKGVEFDAVIIAGVDRVEDLPDADKDFQ</sequence>
<evidence type="ECO:0000313" key="2">
    <source>
        <dbReference type="Proteomes" id="UP000702425"/>
    </source>
</evidence>